<name>A0A239KG74_EKHLU</name>
<evidence type="ECO:0000256" key="3">
    <source>
        <dbReference type="ARBA" id="ARBA00022692"/>
    </source>
</evidence>
<keyword evidence="13" id="KW-1185">Reference proteome</keyword>
<evidence type="ECO:0000259" key="10">
    <source>
        <dbReference type="Pfam" id="PF22571"/>
    </source>
</evidence>
<dbReference type="Pfam" id="PF22744">
    <property type="entry name" value="Toast-rack_PspC-Cterm"/>
    <property type="match status" value="1"/>
</dbReference>
<dbReference type="PANTHER" id="PTHR33885">
    <property type="entry name" value="PHAGE SHOCK PROTEIN C"/>
    <property type="match status" value="1"/>
</dbReference>
<dbReference type="GO" id="GO:0005886">
    <property type="term" value="C:plasma membrane"/>
    <property type="evidence" value="ECO:0007669"/>
    <property type="project" value="UniProtKB-SubCell"/>
</dbReference>
<gene>
    <name evidence="12" type="ORF">SAMN05421640_2610</name>
</gene>
<keyword evidence="2" id="KW-1003">Cell membrane</keyword>
<feature type="transmembrane region" description="Helical" evidence="7">
    <location>
        <begin position="410"/>
        <end position="431"/>
    </location>
</feature>
<dbReference type="OrthoDB" id="5772680at2"/>
<dbReference type="InterPro" id="IPR007168">
    <property type="entry name" value="Phageshock_PspC_N"/>
</dbReference>
<evidence type="ECO:0000256" key="6">
    <source>
        <dbReference type="SAM" id="MobiDB-lite"/>
    </source>
</evidence>
<evidence type="ECO:0000256" key="4">
    <source>
        <dbReference type="ARBA" id="ARBA00022989"/>
    </source>
</evidence>
<feature type="transmembrane region" description="Helical" evidence="7">
    <location>
        <begin position="155"/>
        <end position="180"/>
    </location>
</feature>
<dbReference type="PANTHER" id="PTHR33885:SF3">
    <property type="entry name" value="PHAGE SHOCK PROTEIN C"/>
    <property type="match status" value="1"/>
</dbReference>
<evidence type="ECO:0000259" key="11">
    <source>
        <dbReference type="Pfam" id="PF22744"/>
    </source>
</evidence>
<keyword evidence="5 7" id="KW-0472">Membrane</keyword>
<dbReference type="InterPro" id="IPR021255">
    <property type="entry name" value="DUF2807"/>
</dbReference>
<feature type="domain" description="PspC-related ToastRack" evidence="11">
    <location>
        <begin position="465"/>
        <end position="588"/>
    </location>
</feature>
<evidence type="ECO:0000256" key="2">
    <source>
        <dbReference type="ARBA" id="ARBA00022475"/>
    </source>
</evidence>
<feature type="transmembrane region" description="Helical" evidence="7">
    <location>
        <begin position="373"/>
        <end position="398"/>
    </location>
</feature>
<dbReference type="Pfam" id="PF22571">
    <property type="entry name" value="LiaI-LiaF-TM_PspC"/>
    <property type="match status" value="1"/>
</dbReference>
<reference evidence="12 13" key="1">
    <citation type="submission" date="2017-06" db="EMBL/GenBank/DDBJ databases">
        <authorList>
            <person name="Kim H.J."/>
            <person name="Triplett B.A."/>
        </authorList>
    </citation>
    <scope>NUCLEOTIDE SEQUENCE [LARGE SCALE GENOMIC DNA]</scope>
    <source>
        <strain evidence="12 13">DSM 19307</strain>
    </source>
</reference>
<comment type="subcellular location">
    <subcellularLocation>
        <location evidence="1">Cell membrane</location>
        <topology evidence="1">Single-pass membrane protein</topology>
    </subcellularLocation>
</comment>
<evidence type="ECO:0000313" key="13">
    <source>
        <dbReference type="Proteomes" id="UP000198393"/>
    </source>
</evidence>
<dbReference type="InterPro" id="IPR054321">
    <property type="entry name" value="PspC-rel_TM"/>
</dbReference>
<feature type="domain" description="Putative auto-transporter adhesin head GIN" evidence="9">
    <location>
        <begin position="609"/>
        <end position="794"/>
    </location>
</feature>
<feature type="domain" description="Phage shock protein PspC N-terminal" evidence="8">
    <location>
        <begin position="193"/>
        <end position="250"/>
    </location>
</feature>
<evidence type="ECO:0000256" key="1">
    <source>
        <dbReference type="ARBA" id="ARBA00004162"/>
    </source>
</evidence>
<dbReference type="Gene3D" id="2.160.20.120">
    <property type="match status" value="1"/>
</dbReference>
<feature type="domain" description="Phage shock protein PspC N-terminal" evidence="8">
    <location>
        <begin position="120"/>
        <end position="182"/>
    </location>
</feature>
<keyword evidence="3 7" id="KW-0812">Transmembrane</keyword>
<dbReference type="Pfam" id="PF04024">
    <property type="entry name" value="PspC"/>
    <property type="match status" value="2"/>
</dbReference>
<accession>A0A239KG74</accession>
<evidence type="ECO:0000259" key="8">
    <source>
        <dbReference type="Pfam" id="PF04024"/>
    </source>
</evidence>
<evidence type="ECO:0000256" key="7">
    <source>
        <dbReference type="SAM" id="Phobius"/>
    </source>
</evidence>
<feature type="domain" description="PspC-related transmembrane region" evidence="10">
    <location>
        <begin position="290"/>
        <end position="434"/>
    </location>
</feature>
<feature type="transmembrane region" description="Helical" evidence="7">
    <location>
        <begin position="224"/>
        <end position="246"/>
    </location>
</feature>
<dbReference type="InterPro" id="IPR054319">
    <property type="entry name" value="PspC-rel_ToastRack"/>
</dbReference>
<feature type="transmembrane region" description="Helical" evidence="7">
    <location>
        <begin position="130"/>
        <end position="149"/>
    </location>
</feature>
<feature type="region of interest" description="Disordered" evidence="6">
    <location>
        <begin position="85"/>
        <end position="117"/>
    </location>
</feature>
<proteinExistence type="predicted"/>
<evidence type="ECO:0000256" key="5">
    <source>
        <dbReference type="ARBA" id="ARBA00023136"/>
    </source>
</evidence>
<dbReference type="InterPro" id="IPR052027">
    <property type="entry name" value="PspC"/>
</dbReference>
<organism evidence="12 13">
    <name type="scientific">Ekhidna lutea</name>
    <dbReference type="NCBI Taxonomy" id="447679"/>
    <lineage>
        <taxon>Bacteria</taxon>
        <taxon>Pseudomonadati</taxon>
        <taxon>Bacteroidota</taxon>
        <taxon>Cytophagia</taxon>
        <taxon>Cytophagales</taxon>
        <taxon>Reichenbachiellaceae</taxon>
        <taxon>Ekhidna</taxon>
    </lineage>
</organism>
<sequence>MKKNISINIGGIIFHIEEDGYDKLKNYLDSINKYFSSFEDSKEIIDDIEGRIAEIFLSKLEEGKQIITPEDVNDLIATMGTTKDFEASIESEPEPEPKKEEEKAKEEPKDEPKDSYEKAKRLYRDSKRKVIGGVAAGIANYFGIDPIWVRLLMLAFLFNIFFWGLSGFIFLTYIILWIAIPASDKLEDDKAIKKLFRSTDDRVLGGVSGGIASYFGTDPVVIRVLFVVSIFLGGAGLLAYIILWIITPEAKSITEKMQMQGEPVTISNIEENVKKSLNVKEGEENVFVKILLFPFRLIAIIFKALGEILGPLLKFSIEALRIAVGVFLVFLGFVLMICFTISLAVLLGVGGAMDAWVHFGDFPAQELFSSLSTVAIISCYITSMVPSLAILLVGLIVITKKKVTSAFVAWGLFGLWLLGMIGLAVSVPSIIRNYSVEGTYQEERRFALNEGITELKFNELDWDSYNSVDLKIRGHEDSAVYLLELEFDARGYSRTNAKENGEAVDYVVTQEGDDFYFDSEITFGDAPFRFQDVEATFYIPYGKVFRMDYDLRKILRNTLWMHGYNAGDMGDNDWVFDEDGLRCLTCDNSKRKSKRGAYSSDSQSYEFSDFDEVVLISLFDFQVTRGNNYAVRLEGDDDDLDEVYLQQNGDELEIRYGRNTDWWKNRKRRDKIKVFIEMPELEYLKATGACEGEIRNFEGSDIELDIEGASEVWADLDAENLRVDLTGASELILVGRGTDLKADLSGASELDAFNFIVEDANINANGASTAKVYVKNELEADASGASKVRYRGDARVSSDSNGLSSIRKD</sequence>
<dbReference type="EMBL" id="FZPD01000004">
    <property type="protein sequence ID" value="SNT16649.1"/>
    <property type="molecule type" value="Genomic_DNA"/>
</dbReference>
<keyword evidence="4 7" id="KW-1133">Transmembrane helix</keyword>
<evidence type="ECO:0000259" key="9">
    <source>
        <dbReference type="Pfam" id="PF10988"/>
    </source>
</evidence>
<dbReference type="Proteomes" id="UP000198393">
    <property type="component" value="Unassembled WGS sequence"/>
</dbReference>
<dbReference type="RefSeq" id="WP_089357305.1">
    <property type="nucleotide sequence ID" value="NZ_FZPD01000004.1"/>
</dbReference>
<protein>
    <submittedName>
        <fullName evidence="12">Phage shock protein C (PspC) family protein</fullName>
    </submittedName>
</protein>
<dbReference type="AlphaFoldDB" id="A0A239KG74"/>
<evidence type="ECO:0000313" key="12">
    <source>
        <dbReference type="EMBL" id="SNT16649.1"/>
    </source>
</evidence>
<dbReference type="Pfam" id="PF10988">
    <property type="entry name" value="DUF2807"/>
    <property type="match status" value="1"/>
</dbReference>
<feature type="compositionally biased region" description="Basic and acidic residues" evidence="6">
    <location>
        <begin position="95"/>
        <end position="117"/>
    </location>
</feature>
<feature type="transmembrane region" description="Helical" evidence="7">
    <location>
        <begin position="326"/>
        <end position="353"/>
    </location>
</feature>